<dbReference type="HAMAP" id="MF_01210_B">
    <property type="entry name" value="CPSase_L_chain_B"/>
    <property type="match status" value="1"/>
</dbReference>
<keyword evidence="11" id="KW-1185">Reference proteome</keyword>
<feature type="binding site" evidence="7">
    <location>
        <position position="242"/>
    </location>
    <ligand>
        <name>ATP</name>
        <dbReference type="ChEBI" id="CHEBI:30616"/>
        <label>1</label>
    </ligand>
</feature>
<feature type="binding site" evidence="7">
    <location>
        <position position="129"/>
    </location>
    <ligand>
        <name>ATP</name>
        <dbReference type="ChEBI" id="CHEBI:30616"/>
        <label>1</label>
    </ligand>
</feature>
<dbReference type="SUPFAM" id="SSF52335">
    <property type="entry name" value="Methylglyoxal synthase-like"/>
    <property type="match status" value="1"/>
</dbReference>
<dbReference type="PROSITE" id="PS50975">
    <property type="entry name" value="ATP_GRASP"/>
    <property type="match status" value="2"/>
</dbReference>
<evidence type="ECO:0000256" key="2">
    <source>
        <dbReference type="ARBA" id="ARBA00022598"/>
    </source>
</evidence>
<evidence type="ECO:0000256" key="3">
    <source>
        <dbReference type="ARBA" id="ARBA00022737"/>
    </source>
</evidence>
<dbReference type="PROSITE" id="PS51257">
    <property type="entry name" value="PROKAR_LIPOPROTEIN"/>
    <property type="match status" value="1"/>
</dbReference>
<feature type="binding site" evidence="7">
    <location>
        <position position="752"/>
    </location>
    <ligand>
        <name>ATP</name>
        <dbReference type="ChEBI" id="CHEBI:30616"/>
        <label>2</label>
    </ligand>
</feature>
<evidence type="ECO:0000259" key="8">
    <source>
        <dbReference type="PROSITE" id="PS50975"/>
    </source>
</evidence>
<feature type="binding site" evidence="7">
    <location>
        <position position="785"/>
    </location>
    <ligand>
        <name>ATP</name>
        <dbReference type="ChEBI" id="CHEBI:30616"/>
        <label>2</label>
    </ligand>
</feature>
<protein>
    <recommendedName>
        <fullName evidence="7">Carbamoyl phosphate synthase large chain</fullName>
        <ecNumber evidence="7">6.3.4.16</ecNumber>
        <ecNumber evidence="7">6.3.5.5</ecNumber>
    </recommendedName>
    <alternativeName>
        <fullName evidence="7">Carbamoyl phosphate synthetase ammonia chain</fullName>
    </alternativeName>
</protein>
<dbReference type="PRINTS" id="PR00098">
    <property type="entry name" value="CPSASE"/>
</dbReference>
<keyword evidence="4 7" id="KW-0547">Nucleotide-binding</keyword>
<dbReference type="NCBIfam" id="TIGR01369">
    <property type="entry name" value="CPSaseII_lrg"/>
    <property type="match status" value="1"/>
</dbReference>
<accession>A0ABX0P074</accession>
<dbReference type="EC" id="6.3.5.5" evidence="7"/>
<keyword evidence="5 7" id="KW-0067">ATP-binding</keyword>
<dbReference type="Gene3D" id="1.10.1030.10">
    <property type="entry name" value="Carbamoyl-phosphate synthetase, large subunit oligomerisation domain"/>
    <property type="match status" value="1"/>
</dbReference>
<keyword evidence="2 7" id="KW-0436">Ligase</keyword>
<feature type="binding site" evidence="7">
    <location>
        <position position="215"/>
    </location>
    <ligand>
        <name>ATP</name>
        <dbReference type="ChEBI" id="CHEBI:30616"/>
        <label>1</label>
    </ligand>
</feature>
<feature type="binding site" evidence="7">
    <location>
        <position position="299"/>
    </location>
    <ligand>
        <name>Mn(2+)</name>
        <dbReference type="ChEBI" id="CHEBI:29035"/>
        <label>2</label>
    </ligand>
</feature>
<dbReference type="Gene3D" id="3.40.50.20">
    <property type="match status" value="2"/>
</dbReference>
<feature type="binding site" evidence="7">
    <location>
        <position position="299"/>
    </location>
    <ligand>
        <name>Mn(2+)</name>
        <dbReference type="ChEBI" id="CHEBI:29035"/>
        <label>1</label>
    </ligand>
</feature>
<comment type="catalytic activity">
    <reaction evidence="6 7">
        <text>hydrogencarbonate + NH4(+) + 2 ATP = carbamoyl phosphate + 2 ADP + phosphate + 2 H(+)</text>
        <dbReference type="Rhea" id="RHEA:18029"/>
        <dbReference type="ChEBI" id="CHEBI:15378"/>
        <dbReference type="ChEBI" id="CHEBI:17544"/>
        <dbReference type="ChEBI" id="CHEBI:28938"/>
        <dbReference type="ChEBI" id="CHEBI:30616"/>
        <dbReference type="ChEBI" id="CHEBI:43474"/>
        <dbReference type="ChEBI" id="CHEBI:58228"/>
        <dbReference type="ChEBI" id="CHEBI:456216"/>
        <dbReference type="EC" id="6.3.4.16"/>
    </reaction>
</comment>
<feature type="binding site" evidence="7">
    <location>
        <position position="827"/>
    </location>
    <ligand>
        <name>ATP</name>
        <dbReference type="ChEBI" id="CHEBI:30616"/>
        <label>2</label>
    </ligand>
</feature>
<dbReference type="InterPro" id="IPR005480">
    <property type="entry name" value="CPSase_lsu_oligo"/>
</dbReference>
<feature type="binding site" evidence="7">
    <location>
        <position position="849"/>
    </location>
    <ligand>
        <name>Mn(2+)</name>
        <dbReference type="ChEBI" id="CHEBI:29035"/>
        <label>4</label>
    </ligand>
</feature>
<feature type="binding site" evidence="7">
    <location>
        <position position="759"/>
    </location>
    <ligand>
        <name>ATP</name>
        <dbReference type="ChEBI" id="CHEBI:30616"/>
        <label>2</label>
    </ligand>
</feature>
<dbReference type="Gene3D" id="3.40.50.1380">
    <property type="entry name" value="Methylglyoxal synthase-like domain"/>
    <property type="match status" value="1"/>
</dbReference>
<feature type="binding site" evidence="7">
    <location>
        <position position="847"/>
    </location>
    <ligand>
        <name>Mn(2+)</name>
        <dbReference type="ChEBI" id="CHEBI:29035"/>
        <label>3</label>
    </ligand>
</feature>
<feature type="binding site" evidence="7">
    <location>
        <position position="299"/>
    </location>
    <ligand>
        <name>ATP</name>
        <dbReference type="ChEBI" id="CHEBI:30616"/>
        <label>1</label>
    </ligand>
</feature>
<dbReference type="SMART" id="SM00851">
    <property type="entry name" value="MGS"/>
    <property type="match status" value="1"/>
</dbReference>
<feature type="binding site" evidence="7">
    <location>
        <position position="210"/>
    </location>
    <ligand>
        <name>ATP</name>
        <dbReference type="ChEBI" id="CHEBI:30616"/>
        <label>1</label>
    </ligand>
</feature>
<evidence type="ECO:0000256" key="6">
    <source>
        <dbReference type="ARBA" id="ARBA00047359"/>
    </source>
</evidence>
<feature type="binding site" evidence="7">
    <location>
        <position position="241"/>
    </location>
    <ligand>
        <name>ATP</name>
        <dbReference type="ChEBI" id="CHEBI:30616"/>
        <label>1</label>
    </ligand>
</feature>
<feature type="binding site" evidence="7">
    <location>
        <position position="847"/>
    </location>
    <ligand>
        <name>ATP</name>
        <dbReference type="ChEBI" id="CHEBI:30616"/>
        <label>2</label>
    </ligand>
</feature>
<feature type="binding site" evidence="7">
    <location>
        <position position="299"/>
    </location>
    <ligand>
        <name>Mg(2+)</name>
        <dbReference type="ChEBI" id="CHEBI:18420"/>
        <label>1</label>
    </ligand>
</feature>
<evidence type="ECO:0000256" key="4">
    <source>
        <dbReference type="ARBA" id="ARBA00022741"/>
    </source>
</evidence>
<dbReference type="SUPFAM" id="SSF48108">
    <property type="entry name" value="Carbamoyl phosphate synthetase, large subunit connection domain"/>
    <property type="match status" value="1"/>
</dbReference>
<dbReference type="InterPro" id="IPR006275">
    <property type="entry name" value="CPSase_lsu"/>
</dbReference>
<gene>
    <name evidence="7 10" type="primary">carB</name>
    <name evidence="10" type="ORF">F2P45_25540</name>
</gene>
<comment type="cofactor">
    <cofactor evidence="7">
        <name>Mg(2+)</name>
        <dbReference type="ChEBI" id="CHEBI:18420"/>
    </cofactor>
    <cofactor evidence="7">
        <name>Mn(2+)</name>
        <dbReference type="ChEBI" id="CHEBI:29035"/>
    </cofactor>
    <text evidence="7">Binds 4 Mg(2+) or Mn(2+) ions per subunit.</text>
</comment>
<dbReference type="SUPFAM" id="SSF56059">
    <property type="entry name" value="Glutathione synthetase ATP-binding domain-like"/>
    <property type="match status" value="2"/>
</dbReference>
<evidence type="ECO:0000256" key="1">
    <source>
        <dbReference type="ARBA" id="ARBA00009799"/>
    </source>
</evidence>
<comment type="caution">
    <text evidence="7">Lacks conserved residue(s) required for the propagation of feature annotation.</text>
</comment>
<feature type="binding site" evidence="7">
    <location>
        <position position="169"/>
    </location>
    <ligand>
        <name>ATP</name>
        <dbReference type="ChEBI" id="CHEBI:30616"/>
        <label>1</label>
    </ligand>
</feature>
<feature type="binding site" evidence="7">
    <location>
        <position position="847"/>
    </location>
    <ligand>
        <name>Mg(2+)</name>
        <dbReference type="ChEBI" id="CHEBI:18420"/>
        <label>3</label>
    </ligand>
</feature>
<feature type="binding site" evidence="7">
    <location>
        <position position="285"/>
    </location>
    <ligand>
        <name>ATP</name>
        <dbReference type="ChEBI" id="CHEBI:30616"/>
        <label>1</label>
    </ligand>
</feature>
<evidence type="ECO:0000259" key="9">
    <source>
        <dbReference type="PROSITE" id="PS51855"/>
    </source>
</evidence>
<dbReference type="NCBIfam" id="NF009455">
    <property type="entry name" value="PRK12815.1"/>
    <property type="match status" value="1"/>
</dbReference>
<feature type="binding site" evidence="7">
    <location>
        <position position="849"/>
    </location>
    <ligand>
        <name>Mg(2+)</name>
        <dbReference type="ChEBI" id="CHEBI:18420"/>
        <label>4</label>
    </ligand>
</feature>
<comment type="function">
    <text evidence="7">Large subunit of the glutamine-dependent carbamoyl phosphate synthetase (CPSase). CPSase catalyzes the formation of carbamoyl phosphate from the ammonia moiety of glutamine, carbonate, and phosphate donated by ATP, constituting the first step of 2 biosynthetic pathways, one leading to arginine and/or urea and the other to pyrimidine nucleotides. The large subunit (synthetase) binds the substrates ammonia (free or transferred from glutamine from the small subunit), hydrogencarbonate and ATP and carries out an ATP-coupled ligase reaction, activating hydrogencarbonate by forming carboxy phosphate which reacts with ammonia to form carbamoyl phosphate.</text>
</comment>
<dbReference type="EMBL" id="WHJH01000044">
    <property type="protein sequence ID" value="NHZ92344.1"/>
    <property type="molecule type" value="Genomic_DNA"/>
</dbReference>
<dbReference type="InterPro" id="IPR011607">
    <property type="entry name" value="MGS-like_dom"/>
</dbReference>
<dbReference type="PANTHER" id="PTHR11405:SF53">
    <property type="entry name" value="CARBAMOYL-PHOSPHATE SYNTHASE [AMMONIA], MITOCHONDRIAL"/>
    <property type="match status" value="1"/>
</dbReference>
<evidence type="ECO:0000313" key="10">
    <source>
        <dbReference type="EMBL" id="NHZ92344.1"/>
    </source>
</evidence>
<feature type="binding site" evidence="7">
    <location>
        <position position="299"/>
    </location>
    <ligand>
        <name>Mg(2+)</name>
        <dbReference type="ChEBI" id="CHEBI:18420"/>
        <label>2</label>
    </ligand>
</feature>
<dbReference type="InterPro" id="IPR036897">
    <property type="entry name" value="CarbamoylP_synth_lsu_oligo_sf"/>
</dbReference>
<dbReference type="PROSITE" id="PS00867">
    <property type="entry name" value="CPSASE_2"/>
    <property type="match status" value="2"/>
</dbReference>
<comment type="caution">
    <text evidence="10">The sequence shown here is derived from an EMBL/GenBank/DDBJ whole genome shotgun (WGS) entry which is preliminary data.</text>
</comment>
<dbReference type="Pfam" id="PF25596">
    <property type="entry name" value="CPSase_L_D1"/>
    <property type="match status" value="2"/>
</dbReference>
<organism evidence="10 11">
    <name type="scientific">Massilia mucilaginosa</name>
    <dbReference type="NCBI Taxonomy" id="2609282"/>
    <lineage>
        <taxon>Bacteria</taxon>
        <taxon>Pseudomonadati</taxon>
        <taxon>Pseudomonadota</taxon>
        <taxon>Betaproteobacteria</taxon>
        <taxon>Burkholderiales</taxon>
        <taxon>Oxalobacteraceae</taxon>
        <taxon>Telluria group</taxon>
        <taxon>Massilia</taxon>
    </lineage>
</organism>
<dbReference type="InterPro" id="IPR058047">
    <property type="entry name" value="CPSase_preATP-grasp"/>
</dbReference>
<dbReference type="GO" id="GO:0004088">
    <property type="term" value="F:carbamoyl-phosphate synthase (glutamine-hydrolyzing) activity"/>
    <property type="evidence" value="ECO:0007669"/>
    <property type="project" value="UniProtKB-EC"/>
</dbReference>
<feature type="binding site" evidence="7">
    <location>
        <position position="827"/>
    </location>
    <ligand>
        <name>Mg(2+)</name>
        <dbReference type="ChEBI" id="CHEBI:18420"/>
        <label>3</label>
    </ligand>
</feature>
<feature type="binding site" evidence="7">
    <location>
        <position position="827"/>
    </location>
    <ligand>
        <name>Mn(2+)</name>
        <dbReference type="ChEBI" id="CHEBI:29035"/>
        <label>3</label>
    </ligand>
</feature>
<sequence>MPKRSDIRSILIIGAGPIVIGQACEFDYSGAQACKALREEGYRVILVNSNPATIMTDPEMADATYIEPIAWEVVARIIAKERPDAILPTMGGQTALNCALDLHRHGVLAQFGVELIGATPDAIDKAEDRAKFKAAMTAIGLASARSGVAHSMAEAWEAQAVLGFPVVIRPSFTMGGSGGGIAYDAAQFHTICQRGLELSPTCELLIEESLLGWKEFEMEVVRDKLDNCIIVCSIENLDPMGVHTGDSITVAPAQTLTDKEYQIMRNASVAVLREVGVDTGGSNVQFAVNPADGRLIVIEMNPRVSRSSALASKATGFPIARVAAKLAVGFTLDELRNEITGGAMPASFEPSIDYVVTKIPRFAFEKFPGADEHLTTQMKSVGEVMAIGRTFQESFQKALRGLDIGVDGVRRDGMRTGRAVIEEELRKPGPDRIWYVGEAFAQGHTLDEVHACSAIDPWFLAQIHDLVEIELWIEQQTLAALDKPVMVRLKQQGFGDRRLAALLGESEQAVREARHALGVRPVYKRVDTCAAEFATSTAYLYSTYDEQCEAAPSARSKMMVLGGGPNRIGQGIEFDYCCVHAAMALREDGYETIMVNCNPETVSTDFDTSDRLYFEPVTLEDVLEIVALEQPAGVIVQYGGQTPLRLALALALEAAGVPVIGTSPDMIDAAEDRERFQQFLQKLDLRQPQNRTARTEPEAVRLAGEIGYPLVVRPSYVLGGRAMEIVHERADLERYMREAVKVSHDSPVLLDRFLNDAIEVDVDCICDGERTLIGGVMEHIEQAGIHSGDSACSLPPHSLSEATVREIKRQTALMAKELNVVGLMNVQFAVQQKRVDARVHDVVYVLEVNPRASRTVPFVSKATGLQLAKIAARCMAGQSLASQGVFDEAVAPCFSVKEAVFPFAKFPGVDTILSPEMKSTGEAMGVGPTFGEAYFKAQLGASVKVPRDGLVYLRVKRGDQARTVALARHLLGAGFTLCASLVTASVVRAAGMEVEEVDEAAILERLAARRIAMMVLTVDEKRSAVVASRPLRVAALAAGTVVCTTIAAAESMFEATLHADSYGLASLQELHGKRVEVPPAPRARAVPGAADLAAASIVLPERRAGSREPAAGATPLKLFIRQPFTESDAAQQRLIGDIMALIDSANGLPHPFDYLTGTRAESADTFKKSFERDYHLPFTPKNFRDHRLGLLDHADAVVNIRVGMSESSAFELGYHIFKGRCTPVLFLVWKHAPIKTTLIRELQDLCDVTYLEFEHVDELRKGTHAFFSTIRRGTSNATIHSHKEKACSPI</sequence>
<comment type="similarity">
    <text evidence="1 7">Belongs to the CarB family.</text>
</comment>
<name>A0ABX0P074_9BURK</name>
<evidence type="ECO:0000256" key="5">
    <source>
        <dbReference type="ARBA" id="ARBA00022840"/>
    </source>
</evidence>
<dbReference type="PROSITE" id="PS00866">
    <property type="entry name" value="CPSASE_1"/>
    <property type="match status" value="2"/>
</dbReference>
<evidence type="ECO:0000256" key="7">
    <source>
        <dbReference type="HAMAP-Rule" id="MF_01210"/>
    </source>
</evidence>
<feature type="binding site" evidence="7">
    <location>
        <position position="285"/>
    </location>
    <ligand>
        <name>Mn(2+)</name>
        <dbReference type="ChEBI" id="CHEBI:29035"/>
        <label>1</label>
    </ligand>
</feature>
<dbReference type="Gene3D" id="3.30.470.20">
    <property type="entry name" value="ATP-grasp fold, B domain"/>
    <property type="match status" value="2"/>
</dbReference>
<comment type="domain">
    <text evidence="7">The large subunit is composed of 2 ATP-grasp domains that are involved in binding the 2 ATP molecules needed for carbamoyl phosphate synthesis. The N-terminal ATP-grasp domain (referred to as the carboxyphosphate synthetic component) catalyzes the ATP-dependent phosphorylation of hydrogencarbonate to carboxyphosphate and the subsequent nucleophilic attack by ammonia to form a carbamate intermediate. The C-terminal ATP-grasp domain (referred to as the carbamoyl phosphate synthetic component) then catalyzes the phosphorylation of carbamate with the second ATP to form the end product carbamoyl phosphate. The reactive and unstable enzyme intermediates are sequentially channeled from one active site to the next through the interior of the protein over a distance of at least 96 A.</text>
</comment>
<dbReference type="SUPFAM" id="SSF52440">
    <property type="entry name" value="PreATP-grasp domain"/>
    <property type="match status" value="2"/>
</dbReference>
<feature type="region of interest" description="Allosteric domain" evidence="7">
    <location>
        <begin position="943"/>
        <end position="1290"/>
    </location>
</feature>
<keyword evidence="7" id="KW-0665">Pyrimidine biosynthesis</keyword>
<feature type="binding site" evidence="7">
    <location>
        <position position="243"/>
    </location>
    <ligand>
        <name>ATP</name>
        <dbReference type="ChEBI" id="CHEBI:30616"/>
        <label>1</label>
    </ligand>
</feature>
<dbReference type="Proteomes" id="UP000609726">
    <property type="component" value="Unassembled WGS sequence"/>
</dbReference>
<feature type="binding site" evidence="7">
    <location>
        <position position="847"/>
    </location>
    <ligand>
        <name>Mg(2+)</name>
        <dbReference type="ChEBI" id="CHEBI:18420"/>
        <label>4</label>
    </ligand>
</feature>
<feature type="binding site" evidence="7">
    <location>
        <position position="176"/>
    </location>
    <ligand>
        <name>ATP</name>
        <dbReference type="ChEBI" id="CHEBI:30616"/>
        <label>1</label>
    </ligand>
</feature>
<feature type="binding site" evidence="7">
    <location>
        <position position="787"/>
    </location>
    <ligand>
        <name>ATP</name>
        <dbReference type="ChEBI" id="CHEBI:30616"/>
        <label>2</label>
    </ligand>
</feature>
<comment type="subunit">
    <text evidence="7">Composed of two chains; the small (or glutamine) chain promotes the hydrolysis of glutamine to ammonia, which is used by the large (or ammonia) chain to synthesize carbamoyl phosphate. Tetramer of heterodimers (alpha,beta)4.</text>
</comment>
<feature type="binding site" evidence="7">
    <location>
        <position position="175"/>
    </location>
    <ligand>
        <name>ATP</name>
        <dbReference type="ChEBI" id="CHEBI:30616"/>
        <label>1</label>
    </ligand>
</feature>
<feature type="domain" description="MGS-like" evidence="9">
    <location>
        <begin position="943"/>
        <end position="1077"/>
    </location>
</feature>
<feature type="domain" description="ATP-grasp" evidence="8">
    <location>
        <begin position="677"/>
        <end position="876"/>
    </location>
</feature>
<feature type="binding site" evidence="7">
    <location>
        <position position="784"/>
    </location>
    <ligand>
        <name>ATP</name>
        <dbReference type="ChEBI" id="CHEBI:30616"/>
        <label>2</label>
    </ligand>
</feature>
<reference evidence="10 11" key="1">
    <citation type="submission" date="2019-10" db="EMBL/GenBank/DDBJ databases">
        <title>Taxonomy of Antarctic Massilia spp.: description of Massilia rubra sp. nov., Massilia aquatica sp. nov., Massilia mucilaginosa sp. nov., Massilia frigida sp. nov. isolated from streams, lakes and regoliths.</title>
        <authorList>
            <person name="Holochova P."/>
            <person name="Sedlacek I."/>
            <person name="Kralova S."/>
            <person name="Maslanova I."/>
            <person name="Busse H.-J."/>
            <person name="Stankova E."/>
            <person name="Vrbovska V."/>
            <person name="Kovarovic V."/>
            <person name="Bartak M."/>
            <person name="Svec P."/>
            <person name="Pantucek R."/>
        </authorList>
    </citation>
    <scope>NUCLEOTIDE SEQUENCE [LARGE SCALE GENOMIC DNA]</scope>
    <source>
        <strain evidence="10 11">CCM 8733</strain>
    </source>
</reference>
<comment type="pathway">
    <text evidence="7">Amino-acid biosynthesis; L-arginine biosynthesis; carbamoyl phosphate from bicarbonate: step 1/1.</text>
</comment>
<dbReference type="NCBIfam" id="NF003671">
    <property type="entry name" value="PRK05294.1"/>
    <property type="match status" value="1"/>
</dbReference>
<dbReference type="InterPro" id="IPR005483">
    <property type="entry name" value="CPSase_dom"/>
</dbReference>
<feature type="domain" description="ATP-grasp" evidence="8">
    <location>
        <begin position="133"/>
        <end position="328"/>
    </location>
</feature>
<comment type="pathway">
    <text evidence="7">Pyrimidine metabolism; UMP biosynthesis via de novo pathway; (S)-dihydroorotate from bicarbonate: step 1/3.</text>
</comment>
<comment type="catalytic activity">
    <reaction evidence="7">
        <text>hydrogencarbonate + L-glutamine + 2 ATP + H2O = carbamoyl phosphate + L-glutamate + 2 ADP + phosphate + 2 H(+)</text>
        <dbReference type="Rhea" id="RHEA:18633"/>
        <dbReference type="ChEBI" id="CHEBI:15377"/>
        <dbReference type="ChEBI" id="CHEBI:15378"/>
        <dbReference type="ChEBI" id="CHEBI:17544"/>
        <dbReference type="ChEBI" id="CHEBI:29985"/>
        <dbReference type="ChEBI" id="CHEBI:30616"/>
        <dbReference type="ChEBI" id="CHEBI:43474"/>
        <dbReference type="ChEBI" id="CHEBI:58228"/>
        <dbReference type="ChEBI" id="CHEBI:58359"/>
        <dbReference type="ChEBI" id="CHEBI:456216"/>
        <dbReference type="EC" id="6.3.5.5"/>
    </reaction>
</comment>
<dbReference type="EC" id="6.3.4.16" evidence="7"/>
<feature type="region of interest" description="Carboxyphosphate synthetic domain" evidence="7">
    <location>
        <begin position="1"/>
        <end position="403"/>
    </location>
</feature>
<evidence type="ECO:0000313" key="11">
    <source>
        <dbReference type="Proteomes" id="UP000609726"/>
    </source>
</evidence>
<feature type="binding site" evidence="7">
    <location>
        <position position="786"/>
    </location>
    <ligand>
        <name>ATP</name>
        <dbReference type="ChEBI" id="CHEBI:30616"/>
        <label>2</label>
    </ligand>
</feature>
<feature type="binding site" evidence="7">
    <location>
        <position position="301"/>
    </location>
    <ligand>
        <name>Mn(2+)</name>
        <dbReference type="ChEBI" id="CHEBI:29035"/>
        <label>2</label>
    </ligand>
</feature>
<feature type="binding site" evidence="7">
    <location>
        <position position="301"/>
    </location>
    <ligand>
        <name>Mg(2+)</name>
        <dbReference type="ChEBI" id="CHEBI:18420"/>
        <label>2</label>
    </ligand>
</feature>
<feature type="binding site" evidence="7">
    <location>
        <position position="713"/>
    </location>
    <ligand>
        <name>ATP</name>
        <dbReference type="ChEBI" id="CHEBI:30616"/>
        <label>2</label>
    </ligand>
</feature>
<dbReference type="Pfam" id="PF02786">
    <property type="entry name" value="CPSase_L_D2"/>
    <property type="match status" value="2"/>
</dbReference>
<feature type="binding site" evidence="7">
    <location>
        <position position="847"/>
    </location>
    <ligand>
        <name>Mn(2+)</name>
        <dbReference type="ChEBI" id="CHEBI:29035"/>
        <label>4</label>
    </ligand>
</feature>
<dbReference type="SMART" id="SM01096">
    <property type="entry name" value="CPSase_L_D3"/>
    <property type="match status" value="1"/>
</dbReference>
<keyword evidence="3 7" id="KW-0677">Repeat</keyword>
<dbReference type="Pfam" id="PF02787">
    <property type="entry name" value="CPSase_L_D3"/>
    <property type="match status" value="1"/>
</dbReference>
<dbReference type="RefSeq" id="WP_166881038.1">
    <property type="nucleotide sequence ID" value="NZ_WHJH01000044.1"/>
</dbReference>
<dbReference type="InterPro" id="IPR005479">
    <property type="entry name" value="CPAse_ATP-bd"/>
</dbReference>
<dbReference type="InterPro" id="IPR011761">
    <property type="entry name" value="ATP-grasp"/>
</dbReference>
<dbReference type="InterPro" id="IPR016185">
    <property type="entry name" value="PreATP-grasp_dom_sf"/>
</dbReference>
<dbReference type="PANTHER" id="PTHR11405">
    <property type="entry name" value="CARBAMOYLTRANSFERASE FAMILY MEMBER"/>
    <property type="match status" value="1"/>
</dbReference>
<feature type="binding site" evidence="7">
    <location>
        <position position="754"/>
    </location>
    <ligand>
        <name>ATP</name>
        <dbReference type="ChEBI" id="CHEBI:30616"/>
        <label>2</label>
    </ligand>
</feature>
<feature type="binding site" evidence="7">
    <location>
        <position position="285"/>
    </location>
    <ligand>
        <name>Mg(2+)</name>
        <dbReference type="ChEBI" id="CHEBI:18420"/>
        <label>1</label>
    </ligand>
</feature>
<dbReference type="InterPro" id="IPR036914">
    <property type="entry name" value="MGS-like_dom_sf"/>
</dbReference>
<proteinExistence type="inferred from homology"/>
<dbReference type="PROSITE" id="PS51855">
    <property type="entry name" value="MGS"/>
    <property type="match status" value="1"/>
</dbReference>
<keyword evidence="7" id="KW-0055">Arginine biosynthesis</keyword>
<feature type="binding site" evidence="7">
    <location>
        <position position="208"/>
    </location>
    <ligand>
        <name>ATP</name>
        <dbReference type="ChEBI" id="CHEBI:30616"/>
        <label>1</label>
    </ligand>
</feature>
<keyword evidence="7" id="KW-0028">Amino-acid biosynthesis</keyword>